<feature type="transmembrane region" description="Helical" evidence="1">
    <location>
        <begin position="12"/>
        <end position="33"/>
    </location>
</feature>
<sequence>MDLLSSGNAPFLIALLLLLFIGVLETLAVFLGASLSSHFDAAIDSHPDITLGENVFAHGLSWLHIGRLPLLVIIVLFLGGFSLSGLILQWLAGGELPVWLAVIVAFIVAVFSVRWCGRGIARYLPRDESSAVSTDSFVGRMAIMTSATATAGSPAEARLTDEHGRTHYILIEPDEEDVAFVRGAKVLVTARISGSRFSGSANPWPDLL</sequence>
<evidence type="ECO:0000259" key="2">
    <source>
        <dbReference type="Pfam" id="PF07290"/>
    </source>
</evidence>
<keyword evidence="1" id="KW-0472">Membrane</keyword>
<keyword evidence="1" id="KW-1133">Transmembrane helix</keyword>
<dbReference type="RefSeq" id="WP_141132657.1">
    <property type="nucleotide sequence ID" value="NZ_JBCHKL010000006.1"/>
</dbReference>
<reference evidence="4 5" key="1">
    <citation type="submission" date="2018-12" db="EMBL/GenBank/DDBJ databases">
        <authorList>
            <consortium name="Pathogen Informatics"/>
        </authorList>
    </citation>
    <scope>NUCLEOTIDE SEQUENCE [LARGE SCALE GENOMIC DNA]</scope>
    <source>
        <strain evidence="4 5">NCTC13193</strain>
    </source>
</reference>
<dbReference type="Pfam" id="PF21001">
    <property type="entry name" value="YqiJ_N"/>
    <property type="match status" value="1"/>
</dbReference>
<keyword evidence="1" id="KW-0812">Transmembrane</keyword>
<protein>
    <submittedName>
        <fullName evidence="4">Inner membrane protein yqiJ</fullName>
    </submittedName>
</protein>
<accession>A0A448T083</accession>
<proteinExistence type="predicted"/>
<feature type="domain" description="Inner membrane protein YqiJ OB-fold" evidence="2">
    <location>
        <begin position="136"/>
        <end position="197"/>
    </location>
</feature>
<evidence type="ECO:0000313" key="5">
    <source>
        <dbReference type="Proteomes" id="UP000270487"/>
    </source>
</evidence>
<evidence type="ECO:0000313" key="4">
    <source>
        <dbReference type="EMBL" id="VEI73376.1"/>
    </source>
</evidence>
<dbReference type="InterPro" id="IPR010840">
    <property type="entry name" value="YqiJ_OB"/>
</dbReference>
<feature type="domain" description="Inner membrane protein YqiJ N-terminal" evidence="3">
    <location>
        <begin position="8"/>
        <end position="114"/>
    </location>
</feature>
<evidence type="ECO:0000256" key="1">
    <source>
        <dbReference type="SAM" id="Phobius"/>
    </source>
</evidence>
<dbReference type="Pfam" id="PF07290">
    <property type="entry name" value="YqiJ_OB"/>
    <property type="match status" value="1"/>
</dbReference>
<feature type="transmembrane region" description="Helical" evidence="1">
    <location>
        <begin position="98"/>
        <end position="116"/>
    </location>
</feature>
<dbReference type="InterPro" id="IPR048376">
    <property type="entry name" value="YqiJ_N"/>
</dbReference>
<organism evidence="4 5">
    <name type="scientific">Serratia fonticola</name>
    <dbReference type="NCBI Taxonomy" id="47917"/>
    <lineage>
        <taxon>Bacteria</taxon>
        <taxon>Pseudomonadati</taxon>
        <taxon>Pseudomonadota</taxon>
        <taxon>Gammaproteobacteria</taxon>
        <taxon>Enterobacterales</taxon>
        <taxon>Yersiniaceae</taxon>
        <taxon>Serratia</taxon>
    </lineage>
</organism>
<feature type="transmembrane region" description="Helical" evidence="1">
    <location>
        <begin position="70"/>
        <end position="92"/>
    </location>
</feature>
<gene>
    <name evidence="4" type="primary">yqiJ</name>
    <name evidence="4" type="ORF">NCTC13193_04124</name>
</gene>
<dbReference type="EMBL" id="LR134492">
    <property type="protein sequence ID" value="VEI73376.1"/>
    <property type="molecule type" value="Genomic_DNA"/>
</dbReference>
<dbReference type="AlphaFoldDB" id="A0A448T083"/>
<name>A0A448T083_SERFO</name>
<dbReference type="Proteomes" id="UP000270487">
    <property type="component" value="Chromosome"/>
</dbReference>
<evidence type="ECO:0000259" key="3">
    <source>
        <dbReference type="Pfam" id="PF21001"/>
    </source>
</evidence>